<dbReference type="EMBL" id="DSUJ01000008">
    <property type="protein sequence ID" value="HFI91453.1"/>
    <property type="molecule type" value="Genomic_DNA"/>
</dbReference>
<protein>
    <recommendedName>
        <fullName evidence="3">Oligosaccharide repeat unit polymerase</fullName>
    </recommendedName>
</protein>
<keyword evidence="1" id="KW-0472">Membrane</keyword>
<accession>A0A7V2ZK57</accession>
<feature type="transmembrane region" description="Helical" evidence="1">
    <location>
        <begin position="66"/>
        <end position="87"/>
    </location>
</feature>
<organism evidence="2">
    <name type="scientific">Ignavibacterium album</name>
    <dbReference type="NCBI Taxonomy" id="591197"/>
    <lineage>
        <taxon>Bacteria</taxon>
        <taxon>Pseudomonadati</taxon>
        <taxon>Ignavibacteriota</taxon>
        <taxon>Ignavibacteria</taxon>
        <taxon>Ignavibacteriales</taxon>
        <taxon>Ignavibacteriaceae</taxon>
        <taxon>Ignavibacterium</taxon>
    </lineage>
</organism>
<evidence type="ECO:0008006" key="3">
    <source>
        <dbReference type="Google" id="ProtNLM"/>
    </source>
</evidence>
<keyword evidence="1" id="KW-1133">Transmembrane helix</keyword>
<feature type="transmembrane region" description="Helical" evidence="1">
    <location>
        <begin position="417"/>
        <end position="439"/>
    </location>
</feature>
<feature type="transmembrane region" description="Helical" evidence="1">
    <location>
        <begin position="6"/>
        <end position="24"/>
    </location>
</feature>
<sequence length="452" mass="51772">MEFSRELLEFFLGGLLLFVIIFQFKQSIKNRKSISLIDISIWITGTSFGLAPFILILYGGQLPEANLINVFLSYLGIFLFIIGLLAIKKNLKKSLLKKAFLIDIIKNVDRVNQKVVLFSYSIFFLVRAIFAFDYGIFTSGSATAERMQSLPYYLFVFRSLLDLVSWGCILWSIVKILSNKKLLLLPAIILIIETLMIFFRGRRHMLYLVFLFIYIYILLGYRINLRILIPSALILIILINFIFPAFITFREISLNIKNPDLIENYSTSYYSLLQTGIDRSRFESNIAQRVYINSWNIDIISKSSLVDGLKGQALISSILFVIPRPLLPFKGLLKDPEYLINYNLGLGLNDSPSNWPAYGFADFGLFGGLIYGIFLGIILSFLQYFAAYNFNKFPFFSFTILGSVSFIAFFIEETPSAVFSVFRDIIIMYIVLIVISLFLRKKVKIVNGSSKV</sequence>
<dbReference type="AlphaFoldDB" id="A0A7V2ZK57"/>
<proteinExistence type="predicted"/>
<gene>
    <name evidence="2" type="ORF">ENS31_07990</name>
</gene>
<feature type="transmembrane region" description="Helical" evidence="1">
    <location>
        <begin position="363"/>
        <end position="386"/>
    </location>
</feature>
<reference evidence="2" key="1">
    <citation type="journal article" date="2020" name="mSystems">
        <title>Genome- and Community-Level Interaction Insights into Carbon Utilization and Element Cycling Functions of Hydrothermarchaeota in Hydrothermal Sediment.</title>
        <authorList>
            <person name="Zhou Z."/>
            <person name="Liu Y."/>
            <person name="Xu W."/>
            <person name="Pan J."/>
            <person name="Luo Z.H."/>
            <person name="Li M."/>
        </authorList>
    </citation>
    <scope>NUCLEOTIDE SEQUENCE [LARGE SCALE GENOMIC DNA]</scope>
    <source>
        <strain evidence="2">SpSt-479</strain>
    </source>
</reference>
<comment type="caution">
    <text evidence="2">The sequence shown here is derived from an EMBL/GenBank/DDBJ whole genome shotgun (WGS) entry which is preliminary data.</text>
</comment>
<feature type="transmembrane region" description="Helical" evidence="1">
    <location>
        <begin position="115"/>
        <end position="132"/>
    </location>
</feature>
<feature type="transmembrane region" description="Helical" evidence="1">
    <location>
        <begin position="36"/>
        <end position="60"/>
    </location>
</feature>
<feature type="transmembrane region" description="Helical" evidence="1">
    <location>
        <begin position="228"/>
        <end position="249"/>
    </location>
</feature>
<feature type="transmembrane region" description="Helical" evidence="1">
    <location>
        <begin position="152"/>
        <end position="174"/>
    </location>
</feature>
<keyword evidence="1" id="KW-0812">Transmembrane</keyword>
<feature type="transmembrane region" description="Helical" evidence="1">
    <location>
        <begin position="205"/>
        <end position="221"/>
    </location>
</feature>
<feature type="transmembrane region" description="Helical" evidence="1">
    <location>
        <begin position="181"/>
        <end position="199"/>
    </location>
</feature>
<evidence type="ECO:0000313" key="2">
    <source>
        <dbReference type="EMBL" id="HFI91453.1"/>
    </source>
</evidence>
<name>A0A7V2ZK57_9BACT</name>
<feature type="transmembrane region" description="Helical" evidence="1">
    <location>
        <begin position="393"/>
        <end position="411"/>
    </location>
</feature>
<evidence type="ECO:0000256" key="1">
    <source>
        <dbReference type="SAM" id="Phobius"/>
    </source>
</evidence>